<dbReference type="EMBL" id="LJHD01000225">
    <property type="protein sequence ID" value="ONI41117.1"/>
    <property type="molecule type" value="Genomic_DNA"/>
</dbReference>
<evidence type="ECO:0000313" key="1">
    <source>
        <dbReference type="EMBL" id="ONI41117.1"/>
    </source>
</evidence>
<organism evidence="1 2">
    <name type="scientific">Candidatus Epulonipiscium fishelsonii</name>
    <dbReference type="NCBI Taxonomy" id="77094"/>
    <lineage>
        <taxon>Bacteria</taxon>
        <taxon>Bacillati</taxon>
        <taxon>Bacillota</taxon>
        <taxon>Clostridia</taxon>
        <taxon>Lachnospirales</taxon>
        <taxon>Lachnospiraceae</taxon>
        <taxon>Candidatus Epulonipiscium</taxon>
    </lineage>
</organism>
<name>A0ACC8XDY9_9FIRM</name>
<proteinExistence type="predicted"/>
<accession>A0ACC8XDY9</accession>
<keyword evidence="2" id="KW-1185">Reference proteome</keyword>
<evidence type="ECO:0000313" key="2">
    <source>
        <dbReference type="Proteomes" id="UP000188637"/>
    </source>
</evidence>
<sequence>MKKKIELFVTGLVLAGVGAVANTGTLTAYQSQPHTITIIDKDMKTQYETREVYLDEFLDANDIELSDHDLIYPSLDTELKDGMRITIQRWNPEVEIILNGKSETIQTQEYMVADLLRTERIVLKEDDEINVALNEIIKDGMEIEINTYETGKKIVETPVPFATEIHNTSSLPDGVSRVVSEGKEGTKRQVVEVVYFGGEVKEEILVSTEIIEQPEPKIINKGIHVEHVYVPEPVHVTKHVYVPEPVYEPKHVYVPSPTHQVNPTVNWNGKPYEYTKKLTMEATAYTHQPGDRWYNQTASGMPTFVGMVAVDRDQIPLGTKLYVEDYGIAIAGDVGGAIDWNDIDLYFNSPSEVYDFGRQHKDVYILKDQSIDVQALRGA</sequence>
<dbReference type="Proteomes" id="UP000188637">
    <property type="component" value="Unassembled WGS sequence"/>
</dbReference>
<reference evidence="1" key="1">
    <citation type="submission" date="2016-08" db="EMBL/GenBank/DDBJ databases">
        <authorList>
            <person name="Ngugi D.K."/>
            <person name="Miyake S."/>
            <person name="Stingl U."/>
        </authorList>
    </citation>
    <scope>NUCLEOTIDE SEQUENCE</scope>
    <source>
        <strain evidence="1">SCG-D08WGA-EpuloA1</strain>
    </source>
</reference>
<gene>
    <name evidence="1" type="ORF">AN640_08270</name>
</gene>
<comment type="caution">
    <text evidence="1">The sequence shown here is derived from an EMBL/GenBank/DDBJ whole genome shotgun (WGS) entry which is preliminary data.</text>
</comment>
<protein>
    <submittedName>
        <fullName evidence="1">Uncharacterized protein</fullName>
    </submittedName>
</protein>